<reference evidence="2 3" key="1">
    <citation type="submission" date="2018-09" db="EMBL/GenBank/DDBJ databases">
        <title>Sphingomonas sp. DAC4.</title>
        <authorList>
            <person name="Seo T."/>
        </authorList>
    </citation>
    <scope>NUCLEOTIDE SEQUENCE [LARGE SCALE GENOMIC DNA]</scope>
    <source>
        <strain evidence="2 3">DAC4</strain>
    </source>
</reference>
<feature type="transmembrane region" description="Helical" evidence="1">
    <location>
        <begin position="127"/>
        <end position="148"/>
    </location>
</feature>
<dbReference type="RefSeq" id="WP_119531901.1">
    <property type="nucleotide sequence ID" value="NZ_QXTF01000001.1"/>
</dbReference>
<dbReference type="EMBL" id="QXTF01000001">
    <property type="protein sequence ID" value="RIX32197.1"/>
    <property type="molecule type" value="Genomic_DNA"/>
</dbReference>
<protein>
    <submittedName>
        <fullName evidence="2">DUF2975 domain-containing protein</fullName>
    </submittedName>
</protein>
<dbReference type="Proteomes" id="UP000285023">
    <property type="component" value="Unassembled WGS sequence"/>
</dbReference>
<feature type="transmembrane region" description="Helical" evidence="1">
    <location>
        <begin position="86"/>
        <end position="107"/>
    </location>
</feature>
<organism evidence="2 3">
    <name type="scientific">Sphingomonas edaphi</name>
    <dbReference type="NCBI Taxonomy" id="2315689"/>
    <lineage>
        <taxon>Bacteria</taxon>
        <taxon>Pseudomonadati</taxon>
        <taxon>Pseudomonadota</taxon>
        <taxon>Alphaproteobacteria</taxon>
        <taxon>Sphingomonadales</taxon>
        <taxon>Sphingomonadaceae</taxon>
        <taxon>Sphingomonas</taxon>
    </lineage>
</organism>
<evidence type="ECO:0000313" key="3">
    <source>
        <dbReference type="Proteomes" id="UP000285023"/>
    </source>
</evidence>
<evidence type="ECO:0000256" key="1">
    <source>
        <dbReference type="SAM" id="Phobius"/>
    </source>
</evidence>
<sequence length="166" mass="17791">MQKASLQNSAARLRIAVLGLLVLMVGAYGIARLGIDLGPGIRVESRPVGSGAPVPAFAADVAVILFAISLWRLAQMLRLLGRGERFTRLVAAAFRSFAFWLLLAALAQTLLPMAASVLLAAPDHGRIALAFDLLEIFFIIAALVLFLVARMLEEAAELDAELKEIV</sequence>
<proteinExistence type="predicted"/>
<name>A0A418Q2X0_9SPHN</name>
<feature type="transmembrane region" description="Helical" evidence="1">
    <location>
        <begin position="12"/>
        <end position="35"/>
    </location>
</feature>
<keyword evidence="1" id="KW-0472">Membrane</keyword>
<comment type="caution">
    <text evidence="2">The sequence shown here is derived from an EMBL/GenBank/DDBJ whole genome shotgun (WGS) entry which is preliminary data.</text>
</comment>
<dbReference type="AlphaFoldDB" id="A0A418Q2X0"/>
<keyword evidence="1" id="KW-1133">Transmembrane helix</keyword>
<dbReference type="OrthoDB" id="10015227at2"/>
<feature type="transmembrane region" description="Helical" evidence="1">
    <location>
        <begin position="55"/>
        <end position="74"/>
    </location>
</feature>
<evidence type="ECO:0000313" key="2">
    <source>
        <dbReference type="EMBL" id="RIX32197.1"/>
    </source>
</evidence>
<accession>A0A418Q2X0</accession>
<keyword evidence="1" id="KW-0812">Transmembrane</keyword>
<gene>
    <name evidence="2" type="ORF">D3M59_04315</name>
</gene>
<keyword evidence="3" id="KW-1185">Reference proteome</keyword>